<dbReference type="AlphaFoldDB" id="A0A0K2VGN6"/>
<organism evidence="1">
    <name type="scientific">Lepeophtheirus salmonis</name>
    <name type="common">Salmon louse</name>
    <name type="synonym">Caligus salmonis</name>
    <dbReference type="NCBI Taxonomy" id="72036"/>
    <lineage>
        <taxon>Eukaryota</taxon>
        <taxon>Metazoa</taxon>
        <taxon>Ecdysozoa</taxon>
        <taxon>Arthropoda</taxon>
        <taxon>Crustacea</taxon>
        <taxon>Multicrustacea</taxon>
        <taxon>Hexanauplia</taxon>
        <taxon>Copepoda</taxon>
        <taxon>Siphonostomatoida</taxon>
        <taxon>Caligidae</taxon>
        <taxon>Lepeophtheirus</taxon>
    </lineage>
</organism>
<feature type="non-terminal residue" evidence="1">
    <location>
        <position position="1"/>
    </location>
</feature>
<sequence>RATPKIKGYSKWCCDISHADIFRLKHNPEAPFLYKLLVGGPPHPPYTCWGVFSHSRIPKWNETHCHYLNLTHLHLHPERAPEI</sequence>
<dbReference type="EMBL" id="HACA01032174">
    <property type="protein sequence ID" value="CDW49535.1"/>
    <property type="molecule type" value="Transcribed_RNA"/>
</dbReference>
<evidence type="ECO:0000313" key="1">
    <source>
        <dbReference type="EMBL" id="CDW49535.1"/>
    </source>
</evidence>
<reference evidence="1" key="1">
    <citation type="submission" date="2014-05" db="EMBL/GenBank/DDBJ databases">
        <authorList>
            <person name="Chronopoulou M."/>
        </authorList>
    </citation>
    <scope>NUCLEOTIDE SEQUENCE</scope>
    <source>
        <tissue evidence="1">Whole organism</tissue>
    </source>
</reference>
<name>A0A0K2VGN6_LEPSM</name>
<protein>
    <submittedName>
        <fullName evidence="1">Uncharacterized protein</fullName>
    </submittedName>
</protein>
<proteinExistence type="predicted"/>
<accession>A0A0K2VGN6</accession>